<reference evidence="7 8" key="1">
    <citation type="journal article" date="2016" name="Front. Microbiol.">
        <title>Comprehensive Phylogenetic Analysis of Bovine Non-aureus Staphylococci Species Based on Whole-Genome Sequencing.</title>
        <authorList>
            <person name="Naushad S."/>
            <person name="Barkema H.W."/>
            <person name="Luby C."/>
            <person name="Condas L.A."/>
            <person name="Nobrega D.B."/>
            <person name="Carson D.A."/>
            <person name="De Buck J."/>
        </authorList>
    </citation>
    <scope>NUCLEOTIDE SEQUENCE [LARGE SCALE GENOMIC DNA]</scope>
    <source>
        <strain evidence="7 8">SNUC 1388</strain>
    </source>
</reference>
<evidence type="ECO:0000256" key="5">
    <source>
        <dbReference type="ARBA" id="ARBA00023136"/>
    </source>
</evidence>
<evidence type="ECO:0000256" key="2">
    <source>
        <dbReference type="ARBA" id="ARBA00022475"/>
    </source>
</evidence>
<accession>A0A418HNH5</accession>
<evidence type="ECO:0000256" key="1">
    <source>
        <dbReference type="ARBA" id="ARBA00004651"/>
    </source>
</evidence>
<dbReference type="GO" id="GO:0022857">
    <property type="term" value="F:transmembrane transporter activity"/>
    <property type="evidence" value="ECO:0007669"/>
    <property type="project" value="TreeGrafter"/>
</dbReference>
<feature type="transmembrane region" description="Helical" evidence="6">
    <location>
        <begin position="174"/>
        <end position="196"/>
    </location>
</feature>
<evidence type="ECO:0000256" key="6">
    <source>
        <dbReference type="SAM" id="Phobius"/>
    </source>
</evidence>
<feature type="transmembrane region" description="Helical" evidence="6">
    <location>
        <begin position="112"/>
        <end position="131"/>
    </location>
</feature>
<dbReference type="SUPFAM" id="SSF103473">
    <property type="entry name" value="MFS general substrate transporter"/>
    <property type="match status" value="1"/>
</dbReference>
<evidence type="ECO:0000313" key="8">
    <source>
        <dbReference type="Proteomes" id="UP000283576"/>
    </source>
</evidence>
<name>A0A418HNH5_STAGA</name>
<dbReference type="Proteomes" id="UP000283576">
    <property type="component" value="Unassembled WGS sequence"/>
</dbReference>
<dbReference type="InterPro" id="IPR050189">
    <property type="entry name" value="MFS_Efflux_Transporters"/>
</dbReference>
<keyword evidence="3 6" id="KW-0812">Transmembrane</keyword>
<feature type="transmembrane region" description="Helical" evidence="6">
    <location>
        <begin position="143"/>
        <end position="168"/>
    </location>
</feature>
<keyword evidence="5 6" id="KW-0472">Membrane</keyword>
<dbReference type="InterPro" id="IPR036259">
    <property type="entry name" value="MFS_trans_sf"/>
</dbReference>
<proteinExistence type="predicted"/>
<protein>
    <submittedName>
        <fullName evidence="7">Uncharacterized protein</fullName>
    </submittedName>
</protein>
<dbReference type="PANTHER" id="PTHR43124:SF3">
    <property type="entry name" value="CHLORAMPHENICOL EFFLUX PUMP RV0191"/>
    <property type="match status" value="1"/>
</dbReference>
<feature type="transmembrane region" description="Helical" evidence="6">
    <location>
        <begin position="88"/>
        <end position="106"/>
    </location>
</feature>
<sequence>MPDYCESCGVSNSTVSRVINHAAQDIKHLPFSTLPKHILMDEFKSVKQVDSAMSFIFCDATSHKIIDGGVIGNIITGKVKEKYLTKSLLLVLFLLIIVLLMFVSALKFTVTAFLICLLFGIGTFGTLPLLNSKIILTAKEAPLLSGTVAAAVFNLANFLGAILSTILLSFNSSYPYITIISVIIILMGVLLTIIIIKYENKYYFQ</sequence>
<keyword evidence="4 6" id="KW-1133">Transmembrane helix</keyword>
<evidence type="ECO:0000256" key="4">
    <source>
        <dbReference type="ARBA" id="ARBA00022989"/>
    </source>
</evidence>
<dbReference type="RefSeq" id="WP_119624513.1">
    <property type="nucleotide sequence ID" value="NZ_QXRZ01000004.1"/>
</dbReference>
<keyword evidence="2" id="KW-1003">Cell membrane</keyword>
<comment type="caution">
    <text evidence="7">The sequence shown here is derived from an EMBL/GenBank/DDBJ whole genome shotgun (WGS) entry which is preliminary data.</text>
</comment>
<gene>
    <name evidence="7" type="ORF">BUZ01_07190</name>
</gene>
<dbReference type="PANTHER" id="PTHR43124">
    <property type="entry name" value="PURINE EFFLUX PUMP PBUE"/>
    <property type="match status" value="1"/>
</dbReference>
<evidence type="ECO:0000256" key="3">
    <source>
        <dbReference type="ARBA" id="ARBA00022692"/>
    </source>
</evidence>
<dbReference type="EMBL" id="QXRZ01000004">
    <property type="protein sequence ID" value="RIL42640.1"/>
    <property type="molecule type" value="Genomic_DNA"/>
</dbReference>
<dbReference type="AlphaFoldDB" id="A0A418HNH5"/>
<dbReference type="GO" id="GO:0005886">
    <property type="term" value="C:plasma membrane"/>
    <property type="evidence" value="ECO:0007669"/>
    <property type="project" value="UniProtKB-SubCell"/>
</dbReference>
<comment type="subcellular location">
    <subcellularLocation>
        <location evidence="1">Cell membrane</location>
        <topology evidence="1">Multi-pass membrane protein</topology>
    </subcellularLocation>
</comment>
<organism evidence="7 8">
    <name type="scientific">Staphylococcus gallinarum</name>
    <dbReference type="NCBI Taxonomy" id="1293"/>
    <lineage>
        <taxon>Bacteria</taxon>
        <taxon>Bacillati</taxon>
        <taxon>Bacillota</taxon>
        <taxon>Bacilli</taxon>
        <taxon>Bacillales</taxon>
        <taxon>Staphylococcaceae</taxon>
        <taxon>Staphylococcus</taxon>
    </lineage>
</organism>
<evidence type="ECO:0000313" key="7">
    <source>
        <dbReference type="EMBL" id="RIL42640.1"/>
    </source>
</evidence>
<dbReference type="Gene3D" id="1.20.1250.20">
    <property type="entry name" value="MFS general substrate transporter like domains"/>
    <property type="match status" value="1"/>
</dbReference>